<keyword evidence="4 10" id="KW-0337">GPI-anchor biosynthesis</keyword>
<dbReference type="InterPro" id="IPR013233">
    <property type="entry name" value="PIG-X/PBN1"/>
</dbReference>
<evidence type="ECO:0000256" key="5">
    <source>
        <dbReference type="ARBA" id="ARBA00022692"/>
    </source>
</evidence>
<organism evidence="11">
    <name type="scientific">Sporisorium scitamineum</name>
    <dbReference type="NCBI Taxonomy" id="49012"/>
    <lineage>
        <taxon>Eukaryota</taxon>
        <taxon>Fungi</taxon>
        <taxon>Dikarya</taxon>
        <taxon>Basidiomycota</taxon>
        <taxon>Ustilaginomycotina</taxon>
        <taxon>Ustilaginomycetes</taxon>
        <taxon>Ustilaginales</taxon>
        <taxon>Ustilaginaceae</taxon>
        <taxon>Sporisorium</taxon>
    </lineage>
</organism>
<proteinExistence type="inferred from homology"/>
<evidence type="ECO:0000256" key="2">
    <source>
        <dbReference type="ARBA" id="ARBA00004687"/>
    </source>
</evidence>
<evidence type="ECO:0000313" key="11">
    <source>
        <dbReference type="EMBL" id="CDU24401.1"/>
    </source>
</evidence>
<keyword evidence="8" id="KW-0472">Membrane</keyword>
<evidence type="ECO:0000256" key="3">
    <source>
        <dbReference type="ARBA" id="ARBA00010345"/>
    </source>
</evidence>
<comment type="similarity">
    <text evidence="3 10">Belongs to the PIGX family.</text>
</comment>
<dbReference type="Pfam" id="PF08320">
    <property type="entry name" value="PIG-X"/>
    <property type="match status" value="1"/>
</dbReference>
<comment type="pathway">
    <text evidence="2 10">Glycolipid biosynthesis; glycosylphosphatidylinositol-anchor biosynthesis.</text>
</comment>
<dbReference type="GO" id="GO:0005789">
    <property type="term" value="C:endoplasmic reticulum membrane"/>
    <property type="evidence" value="ECO:0007669"/>
    <property type="project" value="UniProtKB-SubCell"/>
</dbReference>
<evidence type="ECO:0000256" key="1">
    <source>
        <dbReference type="ARBA" id="ARBA00004389"/>
    </source>
</evidence>
<evidence type="ECO:0000256" key="6">
    <source>
        <dbReference type="ARBA" id="ARBA00022824"/>
    </source>
</evidence>
<name>A0A127ZE44_9BASI</name>
<evidence type="ECO:0000256" key="10">
    <source>
        <dbReference type="RuleBase" id="RU366056"/>
    </source>
</evidence>
<keyword evidence="7" id="KW-1133">Transmembrane helix</keyword>
<dbReference type="GO" id="GO:0006506">
    <property type="term" value="P:GPI anchor biosynthetic process"/>
    <property type="evidence" value="ECO:0007669"/>
    <property type="project" value="UniProtKB-UniPathway"/>
</dbReference>
<dbReference type="PANTHER" id="PTHR28650">
    <property type="entry name" value="PHOSPHATIDYLINOSITOL-GLYCAN BIOSYNTHESIS CLASS X PROTEIN"/>
    <property type="match status" value="1"/>
</dbReference>
<gene>
    <name evidence="11" type="ORF">SPSC_03772</name>
</gene>
<dbReference type="AlphaFoldDB" id="A0A127ZE44"/>
<dbReference type="PANTHER" id="PTHR28650:SF1">
    <property type="entry name" value="PHOSPHATIDYLINOSITOL-GLYCAN BIOSYNTHESIS CLASS X PROTEIN"/>
    <property type="match status" value="1"/>
</dbReference>
<keyword evidence="5" id="KW-0812">Transmembrane</keyword>
<dbReference type="OrthoDB" id="2552903at2759"/>
<evidence type="ECO:0000256" key="8">
    <source>
        <dbReference type="ARBA" id="ARBA00023136"/>
    </source>
</evidence>
<sequence>MSTHNIGTLHMRFVDAHSFHPTLSLTLTPSIPPSLSSSCDANLLLHLPSGVFYDPYTANNDVIGAREGRSQRGTVLTSAEVKGVELEQAVGWVGRAKGGRGVGRQWWERASEAREEEEGLDLQDILSAALRKKAEEVVGAGEAVKVSLDRGNRVQIKPPAQQQRGEDERERTTVVLPIQIDDLLNANGAFRLDVPLHVRYHPPTAATIDTPSSFTTLLHDILPSSALNLYHTFHHCLGLPSSSSAKPNHKSHTQLTLSPPTIYVSCPTSPSPSSLVSKLFPKSHAHLKSQLNASNFVAHTTSTSTTTLKLNIPVPQDSLLPPVQLTTILTVVGAALAVVYHLLVNVLPVLEEVEKSW</sequence>
<keyword evidence="6 10" id="KW-0256">Endoplasmic reticulum</keyword>
<evidence type="ECO:0000256" key="7">
    <source>
        <dbReference type="ARBA" id="ARBA00022989"/>
    </source>
</evidence>
<reference evidence="11" key="1">
    <citation type="submission" date="2014-06" db="EMBL/GenBank/DDBJ databases">
        <authorList>
            <person name="Ju J."/>
            <person name="Zhang J."/>
        </authorList>
    </citation>
    <scope>NUCLEOTIDE SEQUENCE</scope>
    <source>
        <strain evidence="11">SscI8</strain>
    </source>
</reference>
<comment type="function">
    <text evidence="10">Required for proper folding and/or the stability of a subset of proteins in the endoplasmic reticulum. Component of glycosylphosphatidylinositol-mannosyltransferase 1 which transfers the first of the 4 mannoses in the GPI-anchor precursors during GPI-anchor biosynthesis. Probably acts by stabilizing the mannosyltransferase GPI14.</text>
</comment>
<dbReference type="UniPathway" id="UPA00196"/>
<dbReference type="EMBL" id="LK056670">
    <property type="protein sequence ID" value="CDU24401.1"/>
    <property type="molecule type" value="Genomic_DNA"/>
</dbReference>
<protein>
    <recommendedName>
        <fullName evidence="10">Protein PBN1</fullName>
    </recommendedName>
</protein>
<evidence type="ECO:0000256" key="9">
    <source>
        <dbReference type="ARBA" id="ARBA00023180"/>
    </source>
</evidence>
<keyword evidence="9" id="KW-0325">Glycoprotein</keyword>
<comment type="subcellular location">
    <subcellularLocation>
        <location evidence="1 10">Endoplasmic reticulum membrane</location>
        <topology evidence="1 10">Single-pass membrane protein</topology>
    </subcellularLocation>
</comment>
<accession>A0A127ZE44</accession>
<dbReference type="InterPro" id="IPR040039">
    <property type="entry name" value="PIGX"/>
</dbReference>
<evidence type="ECO:0000256" key="4">
    <source>
        <dbReference type="ARBA" id="ARBA00022502"/>
    </source>
</evidence>